<evidence type="ECO:0000256" key="2">
    <source>
        <dbReference type="ARBA" id="ARBA00023002"/>
    </source>
</evidence>
<dbReference type="SUPFAM" id="SSF51735">
    <property type="entry name" value="NAD(P)-binding Rossmann-fold domains"/>
    <property type="match status" value="1"/>
</dbReference>
<evidence type="ECO:0000313" key="4">
    <source>
        <dbReference type="Proteomes" id="UP000183413"/>
    </source>
</evidence>
<protein>
    <submittedName>
        <fullName evidence="3">3alpha(Or 20beta)-hydroxysteroid dehydrogenase</fullName>
    </submittedName>
</protein>
<dbReference type="PANTHER" id="PTHR24321:SF15">
    <property type="entry name" value="OXIDOREDUCTASE UCPA"/>
    <property type="match status" value="1"/>
</dbReference>
<organism evidence="3 4">
    <name type="scientific">Actinomadura madurae</name>
    <dbReference type="NCBI Taxonomy" id="1993"/>
    <lineage>
        <taxon>Bacteria</taxon>
        <taxon>Bacillati</taxon>
        <taxon>Actinomycetota</taxon>
        <taxon>Actinomycetes</taxon>
        <taxon>Streptosporangiales</taxon>
        <taxon>Thermomonosporaceae</taxon>
        <taxon>Actinomadura</taxon>
    </lineage>
</organism>
<dbReference type="Proteomes" id="UP000183413">
    <property type="component" value="Unassembled WGS sequence"/>
</dbReference>
<dbReference type="InterPro" id="IPR002347">
    <property type="entry name" value="SDR_fam"/>
</dbReference>
<gene>
    <name evidence="3" type="ORF">SAMN04489713_111181</name>
</gene>
<dbReference type="Pfam" id="PF13561">
    <property type="entry name" value="adh_short_C2"/>
    <property type="match status" value="1"/>
</dbReference>
<dbReference type="PRINTS" id="PR00080">
    <property type="entry name" value="SDRFAMILY"/>
</dbReference>
<reference evidence="3 4" key="1">
    <citation type="submission" date="2016-10" db="EMBL/GenBank/DDBJ databases">
        <authorList>
            <person name="de Groot N.N."/>
        </authorList>
    </citation>
    <scope>NUCLEOTIDE SEQUENCE [LARGE SCALE GENOMIC DNA]</scope>
    <source>
        <strain evidence="3 4">DSM 43067</strain>
    </source>
</reference>
<dbReference type="FunFam" id="3.40.50.720:FF:000084">
    <property type="entry name" value="Short-chain dehydrogenase reductase"/>
    <property type="match status" value="1"/>
</dbReference>
<dbReference type="STRING" id="1993.SAMN04489713_111181"/>
<evidence type="ECO:0000313" key="3">
    <source>
        <dbReference type="EMBL" id="SFP05195.1"/>
    </source>
</evidence>
<dbReference type="InterPro" id="IPR036291">
    <property type="entry name" value="NAD(P)-bd_dom_sf"/>
</dbReference>
<dbReference type="CDD" id="cd05233">
    <property type="entry name" value="SDR_c"/>
    <property type="match status" value="1"/>
</dbReference>
<dbReference type="AlphaFoldDB" id="A0A1I5M6P5"/>
<dbReference type="GO" id="GO:0016491">
    <property type="term" value="F:oxidoreductase activity"/>
    <property type="evidence" value="ECO:0007669"/>
    <property type="project" value="UniProtKB-KW"/>
</dbReference>
<dbReference type="PANTHER" id="PTHR24321">
    <property type="entry name" value="DEHYDROGENASES, SHORT CHAIN"/>
    <property type="match status" value="1"/>
</dbReference>
<dbReference type="EMBL" id="FOVH01000011">
    <property type="protein sequence ID" value="SFP05195.1"/>
    <property type="molecule type" value="Genomic_DNA"/>
</dbReference>
<accession>A0A1I5M6P5</accession>
<dbReference type="eggNOG" id="COG1028">
    <property type="taxonomic scope" value="Bacteria"/>
</dbReference>
<dbReference type="InParanoid" id="A0A1I5M6P5"/>
<dbReference type="PRINTS" id="PR00081">
    <property type="entry name" value="GDHRDH"/>
</dbReference>
<dbReference type="Gene3D" id="3.40.50.720">
    <property type="entry name" value="NAD(P)-binding Rossmann-like Domain"/>
    <property type="match status" value="1"/>
</dbReference>
<name>A0A1I5M6P5_9ACTN</name>
<comment type="similarity">
    <text evidence="1">Belongs to the short-chain dehydrogenases/reductases (SDR) family.</text>
</comment>
<proteinExistence type="inferred from homology"/>
<sequence length="263" mass="26450">MSGMAGKVVLVTGGARGQGAEEVRRLAARGAHAIVGDLRAEEAAALAGSVPGPGTAAAITLDVAAEDSWRQAAGEIQARFGRLDGLVNNAGVAAPGTVSGTSYETWRDVMRVNLDGVFLGLKHCCPLIADSGGGAVVNIGSGVALVGYHTAAYAASKWGVRSLTHSAALEFAHRGVRVNAVHPGLVETPMTASDTARFDAMVQATPWGRAADAGEIAEVVLFLLSDAAGFVTGADIPVDGGFASGGLAKRIAESTGVLPTPPA</sequence>
<keyword evidence="2" id="KW-0560">Oxidoreductase</keyword>
<evidence type="ECO:0000256" key="1">
    <source>
        <dbReference type="ARBA" id="ARBA00006484"/>
    </source>
</evidence>
<keyword evidence="4" id="KW-1185">Reference proteome</keyword>